<evidence type="ECO:0000256" key="1">
    <source>
        <dbReference type="PROSITE-ProRule" id="PRU10141"/>
    </source>
</evidence>
<dbReference type="InterPro" id="IPR000719">
    <property type="entry name" value="Prot_kinase_dom"/>
</dbReference>
<feature type="region of interest" description="Disordered" evidence="2">
    <location>
        <begin position="168"/>
        <end position="224"/>
    </location>
</feature>
<dbReference type="EMBL" id="JAACJL010000016">
    <property type="protein sequence ID" value="KAF4619154.1"/>
    <property type="molecule type" value="Genomic_DNA"/>
</dbReference>
<keyword evidence="1" id="KW-0067">ATP-binding</keyword>
<evidence type="ECO:0000313" key="4">
    <source>
        <dbReference type="EMBL" id="KAF4619154.1"/>
    </source>
</evidence>
<feature type="binding site" evidence="1">
    <location>
        <position position="324"/>
    </location>
    <ligand>
        <name>ATP</name>
        <dbReference type="ChEBI" id="CHEBI:30616"/>
    </ligand>
</feature>
<dbReference type="GO" id="GO:0005524">
    <property type="term" value="F:ATP binding"/>
    <property type="evidence" value="ECO:0007669"/>
    <property type="project" value="UniProtKB-UniRule"/>
</dbReference>
<feature type="domain" description="Protein kinase" evidence="3">
    <location>
        <begin position="288"/>
        <end position="508"/>
    </location>
</feature>
<dbReference type="GO" id="GO:0004672">
    <property type="term" value="F:protein kinase activity"/>
    <property type="evidence" value="ECO:0007669"/>
    <property type="project" value="InterPro"/>
</dbReference>
<gene>
    <name evidence="4" type="ORF">D9613_004780</name>
</gene>
<evidence type="ECO:0000259" key="3">
    <source>
        <dbReference type="PROSITE" id="PS50011"/>
    </source>
</evidence>
<dbReference type="InterPro" id="IPR011009">
    <property type="entry name" value="Kinase-like_dom_sf"/>
</dbReference>
<organism evidence="4 5">
    <name type="scientific">Agrocybe pediades</name>
    <dbReference type="NCBI Taxonomy" id="84607"/>
    <lineage>
        <taxon>Eukaryota</taxon>
        <taxon>Fungi</taxon>
        <taxon>Dikarya</taxon>
        <taxon>Basidiomycota</taxon>
        <taxon>Agaricomycotina</taxon>
        <taxon>Agaricomycetes</taxon>
        <taxon>Agaricomycetidae</taxon>
        <taxon>Agaricales</taxon>
        <taxon>Agaricineae</taxon>
        <taxon>Strophariaceae</taxon>
        <taxon>Agrocybe</taxon>
    </lineage>
</organism>
<keyword evidence="5" id="KW-1185">Reference proteome</keyword>
<dbReference type="AlphaFoldDB" id="A0A8H4VT83"/>
<dbReference type="SUPFAM" id="SSF56112">
    <property type="entry name" value="Protein kinase-like (PK-like)"/>
    <property type="match status" value="1"/>
</dbReference>
<feature type="compositionally biased region" description="Basic and acidic residues" evidence="2">
    <location>
        <begin position="199"/>
        <end position="211"/>
    </location>
</feature>
<dbReference type="PROSITE" id="PS00107">
    <property type="entry name" value="PROTEIN_KINASE_ATP"/>
    <property type="match status" value="1"/>
</dbReference>
<name>A0A8H4VT83_9AGAR</name>
<keyword evidence="1" id="KW-0547">Nucleotide-binding</keyword>
<dbReference type="Pfam" id="PF00069">
    <property type="entry name" value="Pkinase"/>
    <property type="match status" value="1"/>
</dbReference>
<dbReference type="PROSITE" id="PS50011">
    <property type="entry name" value="PROTEIN_KINASE_DOM"/>
    <property type="match status" value="1"/>
</dbReference>
<sequence>MGSTRFQWRTCSTKGFTPKDLPKRPADSSIVDLLFPLNMKVSEPKKPNAHTGQRDTFCTGAKDDNECFFTADKKVVIPPRRAHGRERRYRPEPGHFIEAAWFRSVADDSTFIIFNCGRYERIGIRHRATQTLFLSDLIDPARTHEYGKIHVGLHLAILKDCIDRVNSSEPSPIGDGTPTGPALDTQDKPSPPSSTGTKRRADSVPPEESHRSKLQKRKHPEEDKEIFAEEINKREIAFFFLHYLHYCSSSPSSLIRIESSCVQKHFQHPFPRPKRKAAYTASSYMTMSLNDIEIGRGASGTVYRAHVEIHTQSGEKLAQEMIVKFALYPRTREKMLQEYSAYQHLARADVTDGIVAVHGLFEDVETGMLLMLMENAGKSLMKIYAEETSERGKDLLTPANEPILLGLTKKQRFAATHVSPSTVCHIDNELREDFVRSLDRIHEAHILHDDIRLENLTIDSEGNGKIIDFDLGVYDPSRPRYYYGREKQILLTALDPRSAYGTPPGAES</sequence>
<dbReference type="Gene3D" id="1.10.510.10">
    <property type="entry name" value="Transferase(Phosphotransferase) domain 1"/>
    <property type="match status" value="1"/>
</dbReference>
<evidence type="ECO:0000313" key="5">
    <source>
        <dbReference type="Proteomes" id="UP000521872"/>
    </source>
</evidence>
<reference evidence="4 5" key="1">
    <citation type="submission" date="2019-12" db="EMBL/GenBank/DDBJ databases">
        <authorList>
            <person name="Floudas D."/>
            <person name="Bentzer J."/>
            <person name="Ahren D."/>
            <person name="Johansson T."/>
            <person name="Persson P."/>
            <person name="Tunlid A."/>
        </authorList>
    </citation>
    <scope>NUCLEOTIDE SEQUENCE [LARGE SCALE GENOMIC DNA]</scope>
    <source>
        <strain evidence="4 5">CBS 102.39</strain>
    </source>
</reference>
<dbReference type="InterPro" id="IPR017441">
    <property type="entry name" value="Protein_kinase_ATP_BS"/>
</dbReference>
<accession>A0A8H4VT83</accession>
<protein>
    <recommendedName>
        <fullName evidence="3">Protein kinase domain-containing protein</fullName>
    </recommendedName>
</protein>
<proteinExistence type="predicted"/>
<evidence type="ECO:0000256" key="2">
    <source>
        <dbReference type="SAM" id="MobiDB-lite"/>
    </source>
</evidence>
<dbReference type="Proteomes" id="UP000521872">
    <property type="component" value="Unassembled WGS sequence"/>
</dbReference>
<comment type="caution">
    <text evidence="4">The sequence shown here is derived from an EMBL/GenBank/DDBJ whole genome shotgun (WGS) entry which is preliminary data.</text>
</comment>